<dbReference type="AlphaFoldDB" id="A0A0E9SPN4"/>
<organism evidence="1">
    <name type="scientific">Anguilla anguilla</name>
    <name type="common">European freshwater eel</name>
    <name type="synonym">Muraena anguilla</name>
    <dbReference type="NCBI Taxonomy" id="7936"/>
    <lineage>
        <taxon>Eukaryota</taxon>
        <taxon>Metazoa</taxon>
        <taxon>Chordata</taxon>
        <taxon>Craniata</taxon>
        <taxon>Vertebrata</taxon>
        <taxon>Euteleostomi</taxon>
        <taxon>Actinopterygii</taxon>
        <taxon>Neopterygii</taxon>
        <taxon>Teleostei</taxon>
        <taxon>Anguilliformes</taxon>
        <taxon>Anguillidae</taxon>
        <taxon>Anguilla</taxon>
    </lineage>
</organism>
<reference evidence="1" key="2">
    <citation type="journal article" date="2015" name="Fish Shellfish Immunol.">
        <title>Early steps in the European eel (Anguilla anguilla)-Vibrio vulnificus interaction in the gills: Role of the RtxA13 toxin.</title>
        <authorList>
            <person name="Callol A."/>
            <person name="Pajuelo D."/>
            <person name="Ebbesson L."/>
            <person name="Teles M."/>
            <person name="MacKenzie S."/>
            <person name="Amaro C."/>
        </authorList>
    </citation>
    <scope>NUCLEOTIDE SEQUENCE</scope>
</reference>
<accession>A0A0E9SPN4</accession>
<name>A0A0E9SPN4_ANGAN</name>
<sequence length="51" mass="6238">MQCLLIYLPICHFKNYYKESCSVIKLWLQVAKTLQWTWLFREMLIAQSQKV</sequence>
<dbReference type="EMBL" id="GBXM01066099">
    <property type="protein sequence ID" value="JAH42478.1"/>
    <property type="molecule type" value="Transcribed_RNA"/>
</dbReference>
<evidence type="ECO:0000313" key="1">
    <source>
        <dbReference type="EMBL" id="JAH42478.1"/>
    </source>
</evidence>
<reference evidence="1" key="1">
    <citation type="submission" date="2014-11" db="EMBL/GenBank/DDBJ databases">
        <authorList>
            <person name="Amaro Gonzalez C."/>
        </authorList>
    </citation>
    <scope>NUCLEOTIDE SEQUENCE</scope>
</reference>
<proteinExistence type="predicted"/>
<protein>
    <submittedName>
        <fullName evidence="1">Uncharacterized protein</fullName>
    </submittedName>
</protein>